<feature type="non-terminal residue" evidence="1">
    <location>
        <position position="1"/>
    </location>
</feature>
<comment type="caution">
    <text evidence="1">The sequence shown here is derived from an EMBL/GenBank/DDBJ whole genome shotgun (WGS) entry which is preliminary data.</text>
</comment>
<dbReference type="EMBL" id="MU006710">
    <property type="protein sequence ID" value="KAF2629367.1"/>
    <property type="molecule type" value="Genomic_DNA"/>
</dbReference>
<sequence length="88" mass="10341">IDHIVIKTPYEELQNLPAWLTDNFVLTPGGRHAYRLTKNKMIIFADGNYLELIAFIDEVPSIKGDHWWRDHGYSIVYWAFITPNHDDL</sequence>
<dbReference type="Proteomes" id="UP000799754">
    <property type="component" value="Unassembled WGS sequence"/>
</dbReference>
<protein>
    <submittedName>
        <fullName evidence="1">Uncharacterized protein</fullName>
    </submittedName>
</protein>
<proteinExistence type="predicted"/>
<keyword evidence="2" id="KW-1185">Reference proteome</keyword>
<evidence type="ECO:0000313" key="1">
    <source>
        <dbReference type="EMBL" id="KAF2629367.1"/>
    </source>
</evidence>
<accession>A0ACB6S774</accession>
<organism evidence="1 2">
    <name type="scientific">Macroventuria anomochaeta</name>
    <dbReference type="NCBI Taxonomy" id="301207"/>
    <lineage>
        <taxon>Eukaryota</taxon>
        <taxon>Fungi</taxon>
        <taxon>Dikarya</taxon>
        <taxon>Ascomycota</taxon>
        <taxon>Pezizomycotina</taxon>
        <taxon>Dothideomycetes</taxon>
        <taxon>Pleosporomycetidae</taxon>
        <taxon>Pleosporales</taxon>
        <taxon>Pleosporineae</taxon>
        <taxon>Didymellaceae</taxon>
        <taxon>Macroventuria</taxon>
    </lineage>
</organism>
<reference evidence="1" key="1">
    <citation type="journal article" date="2020" name="Stud. Mycol.">
        <title>101 Dothideomycetes genomes: a test case for predicting lifestyles and emergence of pathogens.</title>
        <authorList>
            <person name="Haridas S."/>
            <person name="Albert R."/>
            <person name="Binder M."/>
            <person name="Bloem J."/>
            <person name="Labutti K."/>
            <person name="Salamov A."/>
            <person name="Andreopoulos B."/>
            <person name="Baker S."/>
            <person name="Barry K."/>
            <person name="Bills G."/>
            <person name="Bluhm B."/>
            <person name="Cannon C."/>
            <person name="Castanera R."/>
            <person name="Culley D."/>
            <person name="Daum C."/>
            <person name="Ezra D."/>
            <person name="Gonzalez J."/>
            <person name="Henrissat B."/>
            <person name="Kuo A."/>
            <person name="Liang C."/>
            <person name="Lipzen A."/>
            <person name="Lutzoni F."/>
            <person name="Magnuson J."/>
            <person name="Mondo S."/>
            <person name="Nolan M."/>
            <person name="Ohm R."/>
            <person name="Pangilinan J."/>
            <person name="Park H.-J."/>
            <person name="Ramirez L."/>
            <person name="Alfaro M."/>
            <person name="Sun H."/>
            <person name="Tritt A."/>
            <person name="Yoshinaga Y."/>
            <person name="Zwiers L.-H."/>
            <person name="Turgeon B."/>
            <person name="Goodwin S."/>
            <person name="Spatafora J."/>
            <person name="Crous P."/>
            <person name="Grigoriev I."/>
        </authorList>
    </citation>
    <scope>NUCLEOTIDE SEQUENCE</scope>
    <source>
        <strain evidence="1">CBS 525.71</strain>
    </source>
</reference>
<name>A0ACB6S774_9PLEO</name>
<evidence type="ECO:0000313" key="2">
    <source>
        <dbReference type="Proteomes" id="UP000799754"/>
    </source>
</evidence>
<gene>
    <name evidence="1" type="ORF">BU25DRAFT_465547</name>
</gene>